<protein>
    <recommendedName>
        <fullName evidence="4">DUF5590 domain-containing protein</fullName>
    </recommendedName>
</protein>
<gene>
    <name evidence="2" type="ORF">FC59_GL001425</name>
</gene>
<dbReference type="AlphaFoldDB" id="A0A0R1VC09"/>
<evidence type="ECO:0000313" key="2">
    <source>
        <dbReference type="EMBL" id="KRM03040.1"/>
    </source>
</evidence>
<proteinExistence type="predicted"/>
<evidence type="ECO:0000313" key="3">
    <source>
        <dbReference type="Proteomes" id="UP000051307"/>
    </source>
</evidence>
<dbReference type="Proteomes" id="UP000051307">
    <property type="component" value="Unassembled WGS sequence"/>
</dbReference>
<keyword evidence="1" id="KW-1133">Transmembrane helix</keyword>
<dbReference type="RefSeq" id="WP_025014630.1">
    <property type="nucleotide sequence ID" value="NZ_AZFU01000034.1"/>
</dbReference>
<dbReference type="EMBL" id="AZFU01000034">
    <property type="protein sequence ID" value="KRM03040.1"/>
    <property type="molecule type" value="Genomic_DNA"/>
</dbReference>
<evidence type="ECO:0000256" key="1">
    <source>
        <dbReference type="SAM" id="Phobius"/>
    </source>
</evidence>
<reference evidence="2 3" key="1">
    <citation type="journal article" date="2015" name="Genome Announc.">
        <title>Expanding the biotechnology potential of lactobacilli through comparative genomics of 213 strains and associated genera.</title>
        <authorList>
            <person name="Sun Z."/>
            <person name="Harris H.M."/>
            <person name="McCann A."/>
            <person name="Guo C."/>
            <person name="Argimon S."/>
            <person name="Zhang W."/>
            <person name="Yang X."/>
            <person name="Jeffery I.B."/>
            <person name="Cooney J.C."/>
            <person name="Kagawa T.F."/>
            <person name="Liu W."/>
            <person name="Song Y."/>
            <person name="Salvetti E."/>
            <person name="Wrobel A."/>
            <person name="Rasinkangas P."/>
            <person name="Parkhill J."/>
            <person name="Rea M.C."/>
            <person name="O'Sullivan O."/>
            <person name="Ritari J."/>
            <person name="Douillard F.P."/>
            <person name="Paul Ross R."/>
            <person name="Yang R."/>
            <person name="Briner A.E."/>
            <person name="Felis G.E."/>
            <person name="de Vos W.M."/>
            <person name="Barrangou R."/>
            <person name="Klaenhammer T.R."/>
            <person name="Caufield P.W."/>
            <person name="Cui Y."/>
            <person name="Zhang H."/>
            <person name="O'Toole P.W."/>
        </authorList>
    </citation>
    <scope>NUCLEOTIDE SEQUENCE [LARGE SCALE GENOMIC DNA]</scope>
    <source>
        <strain evidence="2 3">DSM 16761</strain>
    </source>
</reference>
<sequence length="165" mass="18867">MIQDDTRQTIKFVAWVIGLIIIAFFVSIGIFYYAGSKSRGNYQRIAQLARSKTPITNISKYYHLDRGTSSYAINGTNKKGKGYYFIYLPNSKKAYLYPAKRGVSEANIKNKFKSFHSNATINHINLGWYKGEAVWEVAYKKQNGNLGYTLYEFKDGNDISEVDNL</sequence>
<dbReference type="SUPFAM" id="SSF54403">
    <property type="entry name" value="Cystatin/monellin"/>
    <property type="match status" value="2"/>
</dbReference>
<keyword evidence="1" id="KW-0812">Transmembrane</keyword>
<dbReference type="PATRIC" id="fig|1423767.3.peg.1480"/>
<dbReference type="eggNOG" id="COG5353">
    <property type="taxonomic scope" value="Bacteria"/>
</dbReference>
<feature type="transmembrane region" description="Helical" evidence="1">
    <location>
        <begin position="12"/>
        <end position="34"/>
    </location>
</feature>
<comment type="caution">
    <text evidence="2">The sequence shown here is derived from an EMBL/GenBank/DDBJ whole genome shotgun (WGS) entry which is preliminary data.</text>
</comment>
<keyword evidence="1" id="KW-0472">Membrane</keyword>
<dbReference type="InterPro" id="IPR046350">
    <property type="entry name" value="Cystatin_sf"/>
</dbReference>
<accession>A0A0R1VC09</accession>
<evidence type="ECO:0008006" key="4">
    <source>
        <dbReference type="Google" id="ProtNLM"/>
    </source>
</evidence>
<dbReference type="Gene3D" id="3.10.450.40">
    <property type="match status" value="1"/>
</dbReference>
<dbReference type="OrthoDB" id="2242521at2"/>
<name>A0A0R1VC09_9LACO</name>
<organism evidence="2 3">
    <name type="scientific">Lactobacillus kitasatonis DSM 16761 = JCM 1039</name>
    <dbReference type="NCBI Taxonomy" id="1423767"/>
    <lineage>
        <taxon>Bacteria</taxon>
        <taxon>Bacillati</taxon>
        <taxon>Bacillota</taxon>
        <taxon>Bacilli</taxon>
        <taxon>Lactobacillales</taxon>
        <taxon>Lactobacillaceae</taxon>
        <taxon>Lactobacillus</taxon>
    </lineage>
</organism>